<name>A0A1F5TG78_9BACT</name>
<dbReference type="AlphaFoldDB" id="A0A1F5TG78"/>
<comment type="caution">
    <text evidence="1">The sequence shown here is derived from an EMBL/GenBank/DDBJ whole genome shotgun (WGS) entry which is preliminary data.</text>
</comment>
<dbReference type="Proteomes" id="UP000178656">
    <property type="component" value="Unassembled WGS sequence"/>
</dbReference>
<dbReference type="EMBL" id="MFGM01000012">
    <property type="protein sequence ID" value="OGF37914.1"/>
    <property type="molecule type" value="Genomic_DNA"/>
</dbReference>
<accession>A0A1F5TG78</accession>
<protein>
    <recommendedName>
        <fullName evidence="3">DUF218 domain-containing protein</fullName>
    </recommendedName>
</protein>
<evidence type="ECO:0008006" key="3">
    <source>
        <dbReference type="Google" id="ProtNLM"/>
    </source>
</evidence>
<sequence length="188" mass="21214">MTDTGSAAIIMGYGIPPDIMRDVNYRVYLNTALRQVILPRNIDYIILCGGRTNIHHPEKTEAGEMRHWLEQVLPAPGRPNIAVVGNSITGWENLEGAAALLRSRPAAEVFIVCEKTRRAKVWLTARLTLPVGTRFEVVGIDFDAGRTWIKDYKQYLGVMVVAAEHIFPGLRRITRRRQQSHIQAVSRK</sequence>
<reference evidence="1 2" key="1">
    <citation type="journal article" date="2016" name="Nat. Commun.">
        <title>Thousands of microbial genomes shed light on interconnected biogeochemical processes in an aquifer system.</title>
        <authorList>
            <person name="Anantharaman K."/>
            <person name="Brown C.T."/>
            <person name="Hug L.A."/>
            <person name="Sharon I."/>
            <person name="Castelle C.J."/>
            <person name="Probst A.J."/>
            <person name="Thomas B.C."/>
            <person name="Singh A."/>
            <person name="Wilkins M.J."/>
            <person name="Karaoz U."/>
            <person name="Brodie E.L."/>
            <person name="Williams K.H."/>
            <person name="Hubbard S.S."/>
            <person name="Banfield J.F."/>
        </authorList>
    </citation>
    <scope>NUCLEOTIDE SEQUENCE [LARGE SCALE GENOMIC DNA]</scope>
</reference>
<evidence type="ECO:0000313" key="1">
    <source>
        <dbReference type="EMBL" id="OGF37914.1"/>
    </source>
</evidence>
<evidence type="ECO:0000313" key="2">
    <source>
        <dbReference type="Proteomes" id="UP000178656"/>
    </source>
</evidence>
<proteinExistence type="predicted"/>
<organism evidence="1 2">
    <name type="scientific">Candidatus Falkowbacteria bacterium RIFOXYC2_FULL_48_21</name>
    <dbReference type="NCBI Taxonomy" id="1798005"/>
    <lineage>
        <taxon>Bacteria</taxon>
        <taxon>Candidatus Falkowiibacteriota</taxon>
    </lineage>
</organism>
<gene>
    <name evidence="1" type="ORF">A2482_01775</name>
</gene>